<reference evidence="1" key="1">
    <citation type="journal article" date="2018" name="DNA Res.">
        <title>Multiple hybrid de novo genome assembly of finger millet, an orphan allotetraploid crop.</title>
        <authorList>
            <person name="Hatakeyama M."/>
            <person name="Aluri S."/>
            <person name="Balachadran M.T."/>
            <person name="Sivarajan S.R."/>
            <person name="Patrignani A."/>
            <person name="Gruter S."/>
            <person name="Poveda L."/>
            <person name="Shimizu-Inatsugi R."/>
            <person name="Baeten J."/>
            <person name="Francoijs K.J."/>
            <person name="Nataraja K.N."/>
            <person name="Reddy Y.A.N."/>
            <person name="Phadnis S."/>
            <person name="Ravikumar R.L."/>
            <person name="Schlapbach R."/>
            <person name="Sreeman S.M."/>
            <person name="Shimizu K.K."/>
        </authorList>
    </citation>
    <scope>NUCLEOTIDE SEQUENCE</scope>
</reference>
<organism evidence="1 2">
    <name type="scientific">Eleusine coracana subsp. coracana</name>
    <dbReference type="NCBI Taxonomy" id="191504"/>
    <lineage>
        <taxon>Eukaryota</taxon>
        <taxon>Viridiplantae</taxon>
        <taxon>Streptophyta</taxon>
        <taxon>Embryophyta</taxon>
        <taxon>Tracheophyta</taxon>
        <taxon>Spermatophyta</taxon>
        <taxon>Magnoliopsida</taxon>
        <taxon>Liliopsida</taxon>
        <taxon>Poales</taxon>
        <taxon>Poaceae</taxon>
        <taxon>PACMAD clade</taxon>
        <taxon>Chloridoideae</taxon>
        <taxon>Cynodonteae</taxon>
        <taxon>Eleusininae</taxon>
        <taxon>Eleusine</taxon>
    </lineage>
</organism>
<sequence>MAPPRCMSLGLAVEYADVVHSVVLQANAEDFHRRSEQQFQRRAGLSMSFCRAMLQPTMESFGLRERLKRLWTSFDITSGSAEDA</sequence>
<dbReference type="Proteomes" id="UP001054889">
    <property type="component" value="Unassembled WGS sequence"/>
</dbReference>
<reference evidence="1" key="2">
    <citation type="submission" date="2021-12" db="EMBL/GenBank/DDBJ databases">
        <title>Resequencing data analysis of finger millet.</title>
        <authorList>
            <person name="Hatakeyama M."/>
            <person name="Aluri S."/>
            <person name="Balachadran M.T."/>
            <person name="Sivarajan S.R."/>
            <person name="Poveda L."/>
            <person name="Shimizu-Inatsugi R."/>
            <person name="Schlapbach R."/>
            <person name="Sreeman S.M."/>
            <person name="Shimizu K.K."/>
        </authorList>
    </citation>
    <scope>NUCLEOTIDE SEQUENCE</scope>
</reference>
<comment type="caution">
    <text evidence="1">The sequence shown here is derived from an EMBL/GenBank/DDBJ whole genome shotgun (WGS) entry which is preliminary data.</text>
</comment>
<protein>
    <submittedName>
        <fullName evidence="1">Uncharacterized protein</fullName>
    </submittedName>
</protein>
<evidence type="ECO:0000313" key="2">
    <source>
        <dbReference type="Proteomes" id="UP001054889"/>
    </source>
</evidence>
<accession>A0AAV5CDH6</accession>
<evidence type="ECO:0000313" key="1">
    <source>
        <dbReference type="EMBL" id="GJM96382.1"/>
    </source>
</evidence>
<keyword evidence="2" id="KW-1185">Reference proteome</keyword>
<gene>
    <name evidence="1" type="primary">ga13210</name>
    <name evidence="1" type="ORF">PR202_ga13210</name>
</gene>
<proteinExistence type="predicted"/>
<name>A0AAV5CDH6_ELECO</name>
<dbReference type="EMBL" id="BQKI01000006">
    <property type="protein sequence ID" value="GJM96382.1"/>
    <property type="molecule type" value="Genomic_DNA"/>
</dbReference>
<dbReference type="AlphaFoldDB" id="A0AAV5CDH6"/>